<accession>A0AAD7ZBP5</accession>
<feature type="non-terminal residue" evidence="2">
    <location>
        <position position="1"/>
    </location>
</feature>
<keyword evidence="3" id="KW-1185">Reference proteome</keyword>
<evidence type="ECO:0000256" key="1">
    <source>
        <dbReference type="SAM" id="Phobius"/>
    </source>
</evidence>
<comment type="caution">
    <text evidence="2">The sequence shown here is derived from an EMBL/GenBank/DDBJ whole genome shotgun (WGS) entry which is preliminary data.</text>
</comment>
<evidence type="ECO:0000313" key="2">
    <source>
        <dbReference type="EMBL" id="KAJ9577593.1"/>
    </source>
</evidence>
<feature type="transmembrane region" description="Helical" evidence="1">
    <location>
        <begin position="32"/>
        <end position="52"/>
    </location>
</feature>
<reference evidence="2" key="2">
    <citation type="submission" date="2023-05" db="EMBL/GenBank/DDBJ databases">
        <authorList>
            <person name="Fouks B."/>
        </authorList>
    </citation>
    <scope>NUCLEOTIDE SEQUENCE</scope>
    <source>
        <strain evidence="2">Stay&amp;Tobe</strain>
        <tissue evidence="2">Testes</tissue>
    </source>
</reference>
<keyword evidence="1" id="KW-0812">Transmembrane</keyword>
<dbReference type="EMBL" id="JASPKZ010009353">
    <property type="protein sequence ID" value="KAJ9577593.1"/>
    <property type="molecule type" value="Genomic_DNA"/>
</dbReference>
<protein>
    <submittedName>
        <fullName evidence="2">Uncharacterized protein</fullName>
    </submittedName>
</protein>
<keyword evidence="1" id="KW-0472">Membrane</keyword>
<organism evidence="2 3">
    <name type="scientific">Diploptera punctata</name>
    <name type="common">Pacific beetle cockroach</name>
    <dbReference type="NCBI Taxonomy" id="6984"/>
    <lineage>
        <taxon>Eukaryota</taxon>
        <taxon>Metazoa</taxon>
        <taxon>Ecdysozoa</taxon>
        <taxon>Arthropoda</taxon>
        <taxon>Hexapoda</taxon>
        <taxon>Insecta</taxon>
        <taxon>Pterygota</taxon>
        <taxon>Neoptera</taxon>
        <taxon>Polyneoptera</taxon>
        <taxon>Dictyoptera</taxon>
        <taxon>Blattodea</taxon>
        <taxon>Blaberoidea</taxon>
        <taxon>Blaberidae</taxon>
        <taxon>Diplopterinae</taxon>
        <taxon>Diploptera</taxon>
    </lineage>
</organism>
<name>A0AAD7ZBP5_DIPPU</name>
<keyword evidence="1" id="KW-1133">Transmembrane helix</keyword>
<dbReference type="AlphaFoldDB" id="A0AAD7ZBP5"/>
<gene>
    <name evidence="2" type="ORF">L9F63_005860</name>
</gene>
<reference evidence="2" key="1">
    <citation type="journal article" date="2023" name="IScience">
        <title>Live-bearing cockroach genome reveals convergent evolutionary mechanisms linked to viviparity in insects and beyond.</title>
        <authorList>
            <person name="Fouks B."/>
            <person name="Harrison M.C."/>
            <person name="Mikhailova A.A."/>
            <person name="Marchal E."/>
            <person name="English S."/>
            <person name="Carruthers M."/>
            <person name="Jennings E.C."/>
            <person name="Chiamaka E.L."/>
            <person name="Frigard R.A."/>
            <person name="Pippel M."/>
            <person name="Attardo G.M."/>
            <person name="Benoit J.B."/>
            <person name="Bornberg-Bauer E."/>
            <person name="Tobe S.S."/>
        </authorList>
    </citation>
    <scope>NUCLEOTIDE SEQUENCE</scope>
    <source>
        <strain evidence="2">Stay&amp;Tobe</strain>
    </source>
</reference>
<feature type="transmembrane region" description="Helical" evidence="1">
    <location>
        <begin position="7"/>
        <end position="26"/>
    </location>
</feature>
<dbReference type="Proteomes" id="UP001233999">
    <property type="component" value="Unassembled WGS sequence"/>
</dbReference>
<proteinExistence type="predicted"/>
<feature type="non-terminal residue" evidence="2">
    <location>
        <position position="56"/>
    </location>
</feature>
<sequence length="56" mass="6621">SFAKTHFAVFYVLIMVSILFVVRHITFFKVCITIDFIIFSTYFMVVLFKNYVVSIT</sequence>
<evidence type="ECO:0000313" key="3">
    <source>
        <dbReference type="Proteomes" id="UP001233999"/>
    </source>
</evidence>